<dbReference type="eggNOG" id="COG0697">
    <property type="taxonomic scope" value="Bacteria"/>
</dbReference>
<dbReference type="Pfam" id="PF00892">
    <property type="entry name" value="EamA"/>
    <property type="match status" value="2"/>
</dbReference>
<dbReference type="AlphaFoldDB" id="A0A0A3J1J2"/>
<dbReference type="OrthoDB" id="9814238at2"/>
<protein>
    <submittedName>
        <fullName evidence="9">Membrane protein</fullName>
    </submittedName>
</protein>
<keyword evidence="4 7" id="KW-0812">Transmembrane</keyword>
<feature type="transmembrane region" description="Helical" evidence="7">
    <location>
        <begin position="206"/>
        <end position="226"/>
    </location>
</feature>
<dbReference type="Gene3D" id="1.10.3730.20">
    <property type="match status" value="1"/>
</dbReference>
<gene>
    <name evidence="9" type="ORF">CD30_09175</name>
</gene>
<keyword evidence="6 7" id="KW-0472">Membrane</keyword>
<evidence type="ECO:0000256" key="7">
    <source>
        <dbReference type="SAM" id="Phobius"/>
    </source>
</evidence>
<feature type="transmembrane region" description="Helical" evidence="7">
    <location>
        <begin position="5"/>
        <end position="27"/>
    </location>
</feature>
<evidence type="ECO:0000256" key="2">
    <source>
        <dbReference type="ARBA" id="ARBA00007362"/>
    </source>
</evidence>
<dbReference type="PANTHER" id="PTHR42920">
    <property type="entry name" value="OS03G0707200 PROTEIN-RELATED"/>
    <property type="match status" value="1"/>
</dbReference>
<name>A0A0A3J1J2_9BACL</name>
<feature type="transmembrane region" description="Helical" evidence="7">
    <location>
        <begin position="88"/>
        <end position="112"/>
    </location>
</feature>
<evidence type="ECO:0000313" key="9">
    <source>
        <dbReference type="EMBL" id="KGR90869.1"/>
    </source>
</evidence>
<reference evidence="9 10" key="1">
    <citation type="submission" date="2014-02" db="EMBL/GenBank/DDBJ databases">
        <title>Draft genome sequence of Lysinibacillus massiliensis CCUG 49529.</title>
        <authorList>
            <person name="Zhang F."/>
            <person name="Wang G."/>
            <person name="Zhang L."/>
        </authorList>
    </citation>
    <scope>NUCLEOTIDE SEQUENCE [LARGE SCALE GENOMIC DNA]</scope>
    <source>
        <strain evidence="9 10">CCUG 49529</strain>
    </source>
</reference>
<dbReference type="Proteomes" id="UP000030595">
    <property type="component" value="Unassembled WGS sequence"/>
</dbReference>
<evidence type="ECO:0000256" key="6">
    <source>
        <dbReference type="ARBA" id="ARBA00023136"/>
    </source>
</evidence>
<feature type="domain" description="EamA" evidence="8">
    <location>
        <begin position="146"/>
        <end position="276"/>
    </location>
</feature>
<feature type="domain" description="EamA" evidence="8">
    <location>
        <begin position="9"/>
        <end position="135"/>
    </location>
</feature>
<dbReference type="InterPro" id="IPR000620">
    <property type="entry name" value="EamA_dom"/>
</dbReference>
<evidence type="ECO:0000256" key="4">
    <source>
        <dbReference type="ARBA" id="ARBA00022692"/>
    </source>
</evidence>
<dbReference type="InterPro" id="IPR051258">
    <property type="entry name" value="Diverse_Substrate_Transporter"/>
</dbReference>
<dbReference type="SUPFAM" id="SSF103481">
    <property type="entry name" value="Multidrug resistance efflux transporter EmrE"/>
    <property type="match status" value="2"/>
</dbReference>
<feature type="transmembrane region" description="Helical" evidence="7">
    <location>
        <begin position="33"/>
        <end position="51"/>
    </location>
</feature>
<feature type="transmembrane region" description="Helical" evidence="7">
    <location>
        <begin position="263"/>
        <end position="281"/>
    </location>
</feature>
<dbReference type="PANTHER" id="PTHR42920:SF5">
    <property type="entry name" value="EAMA DOMAIN-CONTAINING PROTEIN"/>
    <property type="match status" value="1"/>
</dbReference>
<keyword evidence="10" id="KW-1185">Reference proteome</keyword>
<comment type="similarity">
    <text evidence="2">Belongs to the EamA transporter family.</text>
</comment>
<dbReference type="InterPro" id="IPR037185">
    <property type="entry name" value="EmrE-like"/>
</dbReference>
<feature type="transmembrane region" description="Helical" evidence="7">
    <location>
        <begin position="119"/>
        <end position="137"/>
    </location>
</feature>
<evidence type="ECO:0000256" key="3">
    <source>
        <dbReference type="ARBA" id="ARBA00022475"/>
    </source>
</evidence>
<evidence type="ECO:0000256" key="5">
    <source>
        <dbReference type="ARBA" id="ARBA00022989"/>
    </source>
</evidence>
<evidence type="ECO:0000313" key="10">
    <source>
        <dbReference type="Proteomes" id="UP000030595"/>
    </source>
</evidence>
<accession>A0A0A3J1J2</accession>
<evidence type="ECO:0000256" key="1">
    <source>
        <dbReference type="ARBA" id="ARBA00004651"/>
    </source>
</evidence>
<organism evidence="9 10">
    <name type="scientific">Ureibacillus massiliensis 4400831 = CIP 108448 = CCUG 49529</name>
    <dbReference type="NCBI Taxonomy" id="1211035"/>
    <lineage>
        <taxon>Bacteria</taxon>
        <taxon>Bacillati</taxon>
        <taxon>Bacillota</taxon>
        <taxon>Bacilli</taxon>
        <taxon>Bacillales</taxon>
        <taxon>Caryophanaceae</taxon>
        <taxon>Ureibacillus</taxon>
    </lineage>
</organism>
<feature type="transmembrane region" description="Helical" evidence="7">
    <location>
        <begin position="63"/>
        <end position="82"/>
    </location>
</feature>
<feature type="transmembrane region" description="Helical" evidence="7">
    <location>
        <begin position="176"/>
        <end position="194"/>
    </location>
</feature>
<keyword evidence="5 7" id="KW-1133">Transmembrane helix</keyword>
<comment type="caution">
    <text evidence="9">The sequence shown here is derived from an EMBL/GenBank/DDBJ whole genome shotgun (WGS) entry which is preliminary data.</text>
</comment>
<keyword evidence="3" id="KW-1003">Cell membrane</keyword>
<comment type="subcellular location">
    <subcellularLocation>
        <location evidence="1">Cell membrane</location>
        <topology evidence="1">Multi-pass membrane protein</topology>
    </subcellularLocation>
</comment>
<sequence>MKNAYVKYIVALLLFGSNGIVASYILLNSYEIVYLRTLIGSIFLIIVFVLMKQKLQFWKNKLHLLYLMISGIAMGASWILLFEAYAQVGVSIAVLTYYCGPVIVMILSPFLFKEKMTSAKMIGFLAVIIGMFCLNWHDLISGKVTWGLILGILAAGMYALMVIFNKKAKSIIGLENATCQLVVSFLTVSTFIGFKQGFSVNVIEGNWIPILILGIVNTGIGCYFYFSSIGRLPVQSVSILGYLEPLSALVFSFIILGELLNPMQIVGAMLILGGAAYGELYRVNKHELKTE</sequence>
<feature type="transmembrane region" description="Helical" evidence="7">
    <location>
        <begin position="238"/>
        <end position="257"/>
    </location>
</feature>
<dbReference type="GO" id="GO:0005886">
    <property type="term" value="C:plasma membrane"/>
    <property type="evidence" value="ECO:0007669"/>
    <property type="project" value="UniProtKB-SubCell"/>
</dbReference>
<dbReference type="RefSeq" id="WP_036175488.1">
    <property type="nucleotide sequence ID" value="NZ_AVCZ01000013.1"/>
</dbReference>
<proteinExistence type="inferred from homology"/>
<evidence type="ECO:0000259" key="8">
    <source>
        <dbReference type="Pfam" id="PF00892"/>
    </source>
</evidence>
<dbReference type="EMBL" id="JPVQ01000013">
    <property type="protein sequence ID" value="KGR90869.1"/>
    <property type="molecule type" value="Genomic_DNA"/>
</dbReference>
<feature type="transmembrane region" description="Helical" evidence="7">
    <location>
        <begin position="143"/>
        <end position="164"/>
    </location>
</feature>